<dbReference type="SMART" id="SM00487">
    <property type="entry name" value="DEXDc"/>
    <property type="match status" value="1"/>
</dbReference>
<keyword evidence="6" id="KW-0378">Hydrolase</keyword>
<keyword evidence="13" id="KW-1185">Reference proteome</keyword>
<evidence type="ECO:0000256" key="3">
    <source>
        <dbReference type="ARBA" id="ARBA00022722"/>
    </source>
</evidence>
<evidence type="ECO:0000256" key="1">
    <source>
        <dbReference type="ARBA" id="ARBA00006847"/>
    </source>
</evidence>
<dbReference type="InterPro" id="IPR038257">
    <property type="entry name" value="CRISPR-assoc_Cas3_HD_sf"/>
</dbReference>
<dbReference type="InterPro" id="IPR027417">
    <property type="entry name" value="P-loop_NTPase"/>
</dbReference>
<dbReference type="PROSITE" id="PS51192">
    <property type="entry name" value="HELICASE_ATP_BIND_1"/>
    <property type="match status" value="1"/>
</dbReference>
<dbReference type="PROSITE" id="PS51643">
    <property type="entry name" value="HD_CAS3"/>
    <property type="match status" value="1"/>
</dbReference>
<dbReference type="EMBL" id="QZCW01000003">
    <property type="protein sequence ID" value="MCW5322966.1"/>
    <property type="molecule type" value="Genomic_DNA"/>
</dbReference>
<evidence type="ECO:0000259" key="11">
    <source>
        <dbReference type="PROSITE" id="PS51643"/>
    </source>
</evidence>
<keyword evidence="5" id="KW-0547">Nucleotide-binding</keyword>
<evidence type="ECO:0000313" key="12">
    <source>
        <dbReference type="EMBL" id="MCW5322966.1"/>
    </source>
</evidence>
<evidence type="ECO:0000256" key="7">
    <source>
        <dbReference type="ARBA" id="ARBA00022806"/>
    </source>
</evidence>
<keyword evidence="4" id="KW-0479">Metal-binding</keyword>
<feature type="domain" description="HD Cas3-type" evidence="11">
    <location>
        <begin position="14"/>
        <end position="215"/>
    </location>
</feature>
<keyword evidence="8" id="KW-0067">ATP-binding</keyword>
<dbReference type="NCBIfam" id="TIGR01587">
    <property type="entry name" value="cas3_core"/>
    <property type="match status" value="1"/>
</dbReference>
<dbReference type="CDD" id="cd17930">
    <property type="entry name" value="DEXHc_cas3"/>
    <property type="match status" value="1"/>
</dbReference>
<reference evidence="13" key="1">
    <citation type="submission" date="2023-07" db="EMBL/GenBank/DDBJ databases">
        <title>Verminephrobacter genomes.</title>
        <authorList>
            <person name="Lund M.B."/>
        </authorList>
    </citation>
    <scope>NUCLEOTIDE SEQUENCE [LARGE SCALE GENOMIC DNA]</scope>
    <source>
        <strain evidence="13">AtM5-05</strain>
    </source>
</reference>
<name>A0ABT3KXB3_9BURK</name>
<evidence type="ECO:0000256" key="8">
    <source>
        <dbReference type="ARBA" id="ARBA00022840"/>
    </source>
</evidence>
<proteinExistence type="inferred from homology"/>
<evidence type="ECO:0000256" key="5">
    <source>
        <dbReference type="ARBA" id="ARBA00022741"/>
    </source>
</evidence>
<dbReference type="InterPro" id="IPR006474">
    <property type="entry name" value="Helicase_Cas3_CRISPR-ass_core"/>
</dbReference>
<gene>
    <name evidence="12" type="primary">cas3</name>
    <name evidence="12" type="ORF">D5039_17995</name>
</gene>
<comment type="caution">
    <text evidence="12">The sequence shown here is derived from an EMBL/GenBank/DDBJ whole genome shotgun (WGS) entry which is preliminary data.</text>
</comment>
<comment type="similarity">
    <text evidence="1">In the N-terminal section; belongs to the CRISPR-associated nuclease Cas3-HD family.</text>
</comment>
<dbReference type="PANTHER" id="PTHR47963">
    <property type="entry name" value="DEAD-BOX ATP-DEPENDENT RNA HELICASE 47, MITOCHONDRIAL"/>
    <property type="match status" value="1"/>
</dbReference>
<evidence type="ECO:0000313" key="13">
    <source>
        <dbReference type="Proteomes" id="UP001208935"/>
    </source>
</evidence>
<evidence type="ECO:0000256" key="4">
    <source>
        <dbReference type="ARBA" id="ARBA00022723"/>
    </source>
</evidence>
<comment type="similarity">
    <text evidence="2">In the central section; belongs to the CRISPR-associated helicase Cas3 family.</text>
</comment>
<sequence>MAWGKKPRHPSPGQPPAIHPLLDHQIDVASVFVALCATAGVRRALEAAAGRPLQATDVERLGAIAFLHDIGKANTGFQGCYWEHAERPHYWTVPKKPGHSAQGWALFTHSMAVAPRIRAGLPLLQMNTWGDTWALLHASISHHGRPVTDIASESIWQPVHDGQNLIYDPAETVAAMGHCMQRIFPRAFAEHAPELPDKPEFVHLFAGLVQLADWLGSDTREGFHPYTRPGEDRSATAPERARHALRAVGLDVGDCAARVAATGFDFAQAFDVPTPRPMQLALADAGLGPVVVLEAETGSGKTEAALWRFLSLWRAGQVDALYFALPTRVAATQLYERVLAFVRRVWPRDPPVTVRALPGYPAADGQTATALPDFHVLWSDAPGADEAERRWAAESPKRCLAATIAVGTVDQALLSALQTRHAHLRLAMLARSLLVVDEVHASDAYMTRLLERLLRTHVAYGGQALLLSATLGASARSCYLAIGSGSRAAATLPSLDCALAKPYPAIGHGSAAGPVLRPVQGNPRHKLVHWQTLDLIDEPQRIATLAVQACATGARVLVVRNTVPAAIATLRAVEALAAEQGLDCLFKLAGTSTLHHSRFSRQDRPLLDAEVQAQIGKRRAPRGGLVVIGTQTLEQSLDIDADLLITDLCPMDVLLQRLGRLHRHARPSADAPGEQRPTGFEEPRAWVLTPPGHDLAPLLQRQRHGLGPIRIQGEPMAGVYVDLRVLEATRRLVMAEPMRRIPADNRMLVERATHPEALDAIAEEMGESWKDFGTAYEGALAATKTMANLHALPVEKALEDMQFPTDEGRIGSRIGAADRIVSFDPPAPGPFGQAVAQLAIRHHLLARALPPEAQAEDLKLLSEGKGFTFFLGTAQYRYSRFGLERVATSPDE</sequence>
<dbReference type="Pfam" id="PF22590">
    <property type="entry name" value="Cas3-like_C_2"/>
    <property type="match status" value="1"/>
</dbReference>
<dbReference type="PANTHER" id="PTHR47963:SF9">
    <property type="entry name" value="CRISPR-ASSOCIATED ENDONUCLEASE_HELICASE CAS3"/>
    <property type="match status" value="1"/>
</dbReference>
<dbReference type="InterPro" id="IPR054712">
    <property type="entry name" value="Cas3-like_dom"/>
</dbReference>
<accession>A0ABT3KXB3</accession>
<dbReference type="SUPFAM" id="SSF52540">
    <property type="entry name" value="P-loop containing nucleoside triphosphate hydrolases"/>
    <property type="match status" value="1"/>
</dbReference>
<evidence type="ECO:0000256" key="6">
    <source>
        <dbReference type="ARBA" id="ARBA00022801"/>
    </source>
</evidence>
<dbReference type="Proteomes" id="UP001208935">
    <property type="component" value="Unassembled WGS sequence"/>
</dbReference>
<keyword evidence="7" id="KW-0347">Helicase</keyword>
<dbReference type="Gene3D" id="3.40.50.300">
    <property type="entry name" value="P-loop containing nucleotide triphosphate hydrolases"/>
    <property type="match status" value="1"/>
</dbReference>
<organism evidence="12 13">
    <name type="scientific">Verminephrobacter aporrectodeae subsp. tuberculatae</name>
    <dbReference type="NCBI Taxonomy" id="1110392"/>
    <lineage>
        <taxon>Bacteria</taxon>
        <taxon>Pseudomonadati</taxon>
        <taxon>Pseudomonadota</taxon>
        <taxon>Betaproteobacteria</taxon>
        <taxon>Burkholderiales</taxon>
        <taxon>Comamonadaceae</taxon>
        <taxon>Verminephrobacter</taxon>
    </lineage>
</organism>
<dbReference type="Pfam" id="PF18019">
    <property type="entry name" value="Cas3_HD"/>
    <property type="match status" value="1"/>
</dbReference>
<feature type="domain" description="Helicase ATP-binding" evidence="10">
    <location>
        <begin position="282"/>
        <end position="471"/>
    </location>
</feature>
<dbReference type="Gene3D" id="1.10.3210.30">
    <property type="match status" value="1"/>
</dbReference>
<dbReference type="InterPro" id="IPR006483">
    <property type="entry name" value="CRISPR-assoc_Cas3_HD"/>
</dbReference>
<dbReference type="NCBIfam" id="TIGR01596">
    <property type="entry name" value="cas3_HD"/>
    <property type="match status" value="1"/>
</dbReference>
<evidence type="ECO:0000256" key="2">
    <source>
        <dbReference type="ARBA" id="ARBA00009046"/>
    </source>
</evidence>
<evidence type="ECO:0000256" key="9">
    <source>
        <dbReference type="ARBA" id="ARBA00023118"/>
    </source>
</evidence>
<dbReference type="InterPro" id="IPR050547">
    <property type="entry name" value="DEAD_box_RNA_helicases"/>
</dbReference>
<evidence type="ECO:0000259" key="10">
    <source>
        <dbReference type="PROSITE" id="PS51192"/>
    </source>
</evidence>
<dbReference type="InterPro" id="IPR014001">
    <property type="entry name" value="Helicase_ATP-bd"/>
</dbReference>
<keyword evidence="3" id="KW-0540">Nuclease</keyword>
<dbReference type="CDD" id="cd09641">
    <property type="entry name" value="Cas3''_I"/>
    <property type="match status" value="1"/>
</dbReference>
<protein>
    <submittedName>
        <fullName evidence="12">CRISPR-associated helicase Cas3</fullName>
    </submittedName>
</protein>
<keyword evidence="9" id="KW-0051">Antiviral defense</keyword>